<keyword evidence="4" id="KW-0812">Transmembrane</keyword>
<dbReference type="Gene3D" id="3.40.50.10320">
    <property type="entry name" value="LmbE-like"/>
    <property type="match status" value="1"/>
</dbReference>
<dbReference type="OrthoDB" id="440160at2759"/>
<dbReference type="InterPro" id="IPR003737">
    <property type="entry name" value="GlcNAc_PI_deacetylase-related"/>
</dbReference>
<evidence type="ECO:0000313" key="5">
    <source>
        <dbReference type="EMBL" id="MBW0488704.1"/>
    </source>
</evidence>
<gene>
    <name evidence="5" type="ORF">O181_028419</name>
</gene>
<feature type="transmembrane region" description="Helical" evidence="4">
    <location>
        <begin position="109"/>
        <end position="129"/>
    </location>
</feature>
<name>A0A9Q3CQM9_9BASI</name>
<dbReference type="AlphaFoldDB" id="A0A9Q3CQM9"/>
<sequence>MPSSSSSAQHQHPPSSPSSTPISPLLDSLADRSSNLAIRESDYGDREDVLAETEELQHQLAAFDSANHSVYPPNSWKFNQSFKQNSGRYRKGFSAFSLGIRNYRIKFKILLFLIALWPIFSWATIYYLLLNHPALLPPSLKNSKSTLLVVAHPDDECLFFAPSVLATVWRAQSHGALLVMSAGNHYGQGYQRKKELKHSCHQLGIREERCEVIDISSVQDDPKNWWPTDLISKIVKEHIDRWMIDSLITFDDWGVSGHINHRAVSAAVTQLALKLNSFNQSDVHLNPSPILFTLQSVSVLRKYSGLYDLPISLIGFIPSIIFGPPQQKTKLPLIPDYDSSTESSAQQSEKNRKLASSSLEKGLLLSGWHSYRAARKAFWSHHSQLVWDRHLYMILSRYMYFNTIQRVV</sequence>
<protein>
    <recommendedName>
        <fullName evidence="2">N-acetylglucosaminylphosphatidylinositol deacetylase</fullName>
        <ecNumber evidence="2">3.5.1.89</ecNumber>
    </recommendedName>
</protein>
<comment type="caution">
    <text evidence="5">The sequence shown here is derived from an EMBL/GenBank/DDBJ whole genome shotgun (WGS) entry which is preliminary data.</text>
</comment>
<feature type="region of interest" description="Disordered" evidence="3">
    <location>
        <begin position="1"/>
        <end position="27"/>
    </location>
</feature>
<keyword evidence="4" id="KW-0472">Membrane</keyword>
<proteinExistence type="inferred from homology"/>
<dbReference type="GO" id="GO:0005783">
    <property type="term" value="C:endoplasmic reticulum"/>
    <property type="evidence" value="ECO:0007669"/>
    <property type="project" value="TreeGrafter"/>
</dbReference>
<accession>A0A9Q3CQM9</accession>
<evidence type="ECO:0000256" key="3">
    <source>
        <dbReference type="SAM" id="MobiDB-lite"/>
    </source>
</evidence>
<feature type="compositionally biased region" description="Low complexity" evidence="3">
    <location>
        <begin position="1"/>
        <end position="24"/>
    </location>
</feature>
<dbReference type="EC" id="3.5.1.89" evidence="2"/>
<dbReference type="EMBL" id="AVOT02009730">
    <property type="protein sequence ID" value="MBW0488704.1"/>
    <property type="molecule type" value="Genomic_DNA"/>
</dbReference>
<reference evidence="5" key="1">
    <citation type="submission" date="2021-03" db="EMBL/GenBank/DDBJ databases">
        <title>Draft genome sequence of rust myrtle Austropuccinia psidii MF-1, a brazilian biotype.</title>
        <authorList>
            <person name="Quecine M.C."/>
            <person name="Pachon D.M.R."/>
            <person name="Bonatelli M.L."/>
            <person name="Correr F.H."/>
            <person name="Franceschini L.M."/>
            <person name="Leite T.F."/>
            <person name="Margarido G.R.A."/>
            <person name="Almeida C.A."/>
            <person name="Ferrarezi J.A."/>
            <person name="Labate C.A."/>
        </authorList>
    </citation>
    <scope>NUCLEOTIDE SEQUENCE</scope>
    <source>
        <strain evidence="5">MF-1</strain>
    </source>
</reference>
<dbReference type="PANTHER" id="PTHR12993">
    <property type="entry name" value="N-ACETYLGLUCOSAMINYL-PHOSPHATIDYLINOSITOL DE-N-ACETYLASE-RELATED"/>
    <property type="match status" value="1"/>
</dbReference>
<comment type="similarity">
    <text evidence="1">Belongs to the PIGL family.</text>
</comment>
<evidence type="ECO:0000256" key="1">
    <source>
        <dbReference type="ARBA" id="ARBA00006066"/>
    </source>
</evidence>
<dbReference type="PANTHER" id="PTHR12993:SF11">
    <property type="entry name" value="N-ACETYLGLUCOSAMINYL-PHOSPHATIDYLINOSITOL DE-N-ACETYLASE"/>
    <property type="match status" value="1"/>
</dbReference>
<dbReference type="Proteomes" id="UP000765509">
    <property type="component" value="Unassembled WGS sequence"/>
</dbReference>
<dbReference type="Pfam" id="PF02585">
    <property type="entry name" value="PIG-L"/>
    <property type="match status" value="1"/>
</dbReference>
<keyword evidence="4" id="KW-1133">Transmembrane helix</keyword>
<evidence type="ECO:0000256" key="2">
    <source>
        <dbReference type="ARBA" id="ARBA00012176"/>
    </source>
</evidence>
<keyword evidence="6" id="KW-1185">Reference proteome</keyword>
<dbReference type="GO" id="GO:0000225">
    <property type="term" value="F:N-acetylglucosaminylphosphatidylinositol deacetylase activity"/>
    <property type="evidence" value="ECO:0007669"/>
    <property type="project" value="UniProtKB-EC"/>
</dbReference>
<organism evidence="5 6">
    <name type="scientific">Austropuccinia psidii MF-1</name>
    <dbReference type="NCBI Taxonomy" id="1389203"/>
    <lineage>
        <taxon>Eukaryota</taxon>
        <taxon>Fungi</taxon>
        <taxon>Dikarya</taxon>
        <taxon>Basidiomycota</taxon>
        <taxon>Pucciniomycotina</taxon>
        <taxon>Pucciniomycetes</taxon>
        <taxon>Pucciniales</taxon>
        <taxon>Sphaerophragmiaceae</taxon>
        <taxon>Austropuccinia</taxon>
    </lineage>
</organism>
<dbReference type="SUPFAM" id="SSF102588">
    <property type="entry name" value="LmbE-like"/>
    <property type="match status" value="1"/>
</dbReference>
<evidence type="ECO:0000256" key="4">
    <source>
        <dbReference type="SAM" id="Phobius"/>
    </source>
</evidence>
<dbReference type="InterPro" id="IPR024078">
    <property type="entry name" value="LmbE-like_dom_sf"/>
</dbReference>
<evidence type="ECO:0000313" key="6">
    <source>
        <dbReference type="Proteomes" id="UP000765509"/>
    </source>
</evidence>